<dbReference type="AlphaFoldDB" id="A0AAW1SBZ5"/>
<proteinExistence type="predicted"/>
<dbReference type="GO" id="GO:0005737">
    <property type="term" value="C:cytoplasm"/>
    <property type="evidence" value="ECO:0007669"/>
    <property type="project" value="UniProtKB-SubCell"/>
</dbReference>
<comment type="caution">
    <text evidence="5">The sequence shown here is derived from an EMBL/GenBank/DDBJ whole genome shotgun (WGS) entry which is preliminary data.</text>
</comment>
<keyword evidence="3" id="KW-0677">Repeat</keyword>
<dbReference type="InterPro" id="IPR051185">
    <property type="entry name" value="ASPM"/>
</dbReference>
<accession>A0AAW1SBZ5</accession>
<evidence type="ECO:0000256" key="2">
    <source>
        <dbReference type="ARBA" id="ARBA00022490"/>
    </source>
</evidence>
<dbReference type="GO" id="GO:0000278">
    <property type="term" value="P:mitotic cell cycle"/>
    <property type="evidence" value="ECO:0007669"/>
    <property type="project" value="TreeGrafter"/>
</dbReference>
<dbReference type="CDD" id="cd23767">
    <property type="entry name" value="IQCD"/>
    <property type="match status" value="1"/>
</dbReference>
<protein>
    <submittedName>
        <fullName evidence="5">Uncharacterized protein</fullName>
    </submittedName>
</protein>
<dbReference type="Proteomes" id="UP001438707">
    <property type="component" value="Unassembled WGS sequence"/>
</dbReference>
<keyword evidence="6" id="KW-1185">Reference proteome</keyword>
<dbReference type="SMART" id="SM00015">
    <property type="entry name" value="IQ"/>
    <property type="match status" value="3"/>
</dbReference>
<dbReference type="GO" id="GO:0007051">
    <property type="term" value="P:spindle organization"/>
    <property type="evidence" value="ECO:0007669"/>
    <property type="project" value="TreeGrafter"/>
</dbReference>
<keyword evidence="4" id="KW-0112">Calmodulin-binding</keyword>
<dbReference type="Pfam" id="PF00612">
    <property type="entry name" value="IQ"/>
    <property type="match status" value="3"/>
</dbReference>
<dbReference type="SUPFAM" id="SSF52540">
    <property type="entry name" value="P-loop containing nucleoside triphosphate hydrolases"/>
    <property type="match status" value="1"/>
</dbReference>
<evidence type="ECO:0000256" key="1">
    <source>
        <dbReference type="ARBA" id="ARBA00004496"/>
    </source>
</evidence>
<keyword evidence="2" id="KW-0963">Cytoplasm</keyword>
<dbReference type="InterPro" id="IPR027417">
    <property type="entry name" value="P-loop_NTPase"/>
</dbReference>
<dbReference type="GO" id="GO:0005516">
    <property type="term" value="F:calmodulin binding"/>
    <property type="evidence" value="ECO:0007669"/>
    <property type="project" value="UniProtKB-KW"/>
</dbReference>
<name>A0AAW1SBZ5_9CHLO</name>
<dbReference type="GO" id="GO:0051295">
    <property type="term" value="P:establishment of meiotic spindle localization"/>
    <property type="evidence" value="ECO:0007669"/>
    <property type="project" value="TreeGrafter"/>
</dbReference>
<dbReference type="PROSITE" id="PS50096">
    <property type="entry name" value="IQ"/>
    <property type="match status" value="3"/>
</dbReference>
<evidence type="ECO:0000256" key="4">
    <source>
        <dbReference type="ARBA" id="ARBA00022860"/>
    </source>
</evidence>
<comment type="subcellular location">
    <subcellularLocation>
        <location evidence="1">Cytoplasm</location>
    </subcellularLocation>
</comment>
<dbReference type="PANTHER" id="PTHR22706:SF1">
    <property type="entry name" value="ASSEMBLY FACTOR FOR SPINDLE MICROTUBULES"/>
    <property type="match status" value="1"/>
</dbReference>
<dbReference type="EMBL" id="JALJOS010000002">
    <property type="protein sequence ID" value="KAK9843101.1"/>
    <property type="molecule type" value="Genomic_DNA"/>
</dbReference>
<dbReference type="Gene3D" id="1.20.5.190">
    <property type="match status" value="1"/>
</dbReference>
<evidence type="ECO:0000256" key="3">
    <source>
        <dbReference type="ARBA" id="ARBA00022737"/>
    </source>
</evidence>
<gene>
    <name evidence="5" type="ORF">WJX74_006995</name>
</gene>
<dbReference type="InterPro" id="IPR000048">
    <property type="entry name" value="IQ_motif_EF-hand-BS"/>
</dbReference>
<reference evidence="5 6" key="1">
    <citation type="journal article" date="2024" name="Nat. Commun.">
        <title>Phylogenomics reveals the evolutionary origins of lichenization in chlorophyte algae.</title>
        <authorList>
            <person name="Puginier C."/>
            <person name="Libourel C."/>
            <person name="Otte J."/>
            <person name="Skaloud P."/>
            <person name="Haon M."/>
            <person name="Grisel S."/>
            <person name="Petersen M."/>
            <person name="Berrin J.G."/>
            <person name="Delaux P.M."/>
            <person name="Dal Grande F."/>
            <person name="Keller J."/>
        </authorList>
    </citation>
    <scope>NUCLEOTIDE SEQUENCE [LARGE SCALE GENOMIC DNA]</scope>
    <source>
        <strain evidence="5 6">SAG 2145</strain>
    </source>
</reference>
<organism evidence="5 6">
    <name type="scientific">Apatococcus lobatus</name>
    <dbReference type="NCBI Taxonomy" id="904363"/>
    <lineage>
        <taxon>Eukaryota</taxon>
        <taxon>Viridiplantae</taxon>
        <taxon>Chlorophyta</taxon>
        <taxon>core chlorophytes</taxon>
        <taxon>Trebouxiophyceae</taxon>
        <taxon>Chlorellales</taxon>
        <taxon>Chlorellaceae</taxon>
        <taxon>Apatococcus</taxon>
    </lineage>
</organism>
<dbReference type="GO" id="GO:0000922">
    <property type="term" value="C:spindle pole"/>
    <property type="evidence" value="ECO:0007669"/>
    <property type="project" value="TreeGrafter"/>
</dbReference>
<evidence type="ECO:0000313" key="5">
    <source>
        <dbReference type="EMBL" id="KAK9843101.1"/>
    </source>
</evidence>
<sequence length="396" mass="45148">MKQPFQETSDSLHAAEASLAAGFVRDLFAAFRRAEAAREHETAAAVCIQAHARGFLLRLYLGSLRRQATVIQKCWRGYRGREHFKDCRQAFDIVLRARFFAAAATRIQRTWRGWFSRKNRHNFHKRKHYLQGVQRTNAAVRQLSQEQAELSAREASKVQWAKEQAQQTTKLSQCHHMLSTCVRQGVYGRRPRLVSQDEIQRELTQPYGTKPPPTWHWGPQECHPARLDWGPYPHNLTFDGTHCLRAPLARTEQKILHITSHDSTAKIHAQKMVRALEKGPLVDVGGMVCLKSSGDIVPASMRMSEPFGKVELLQRLALDLDTAVTVRQHAGTTFSPIHHFQDMFQSPGESLAATERWTDPREKDKANRALQLGQPAKRPFSLAMHPRVLFDDSLMA</sequence>
<dbReference type="PANTHER" id="PTHR22706">
    <property type="entry name" value="ASSEMBLY FACTOR FOR SPINDLE MICROTUBULES"/>
    <property type="match status" value="1"/>
</dbReference>
<evidence type="ECO:0000313" key="6">
    <source>
        <dbReference type="Proteomes" id="UP001438707"/>
    </source>
</evidence>